<evidence type="ECO:0008006" key="3">
    <source>
        <dbReference type="Google" id="ProtNLM"/>
    </source>
</evidence>
<dbReference type="EMBL" id="CVMV01000023">
    <property type="protein sequence ID" value="CRG94415.1"/>
    <property type="molecule type" value="Genomic_DNA"/>
</dbReference>
<dbReference type="OMA" id="ANDGEIM"/>
<organism evidence="1 2">
    <name type="scientific">Plasmodium gallinaceum</name>
    <dbReference type="NCBI Taxonomy" id="5849"/>
    <lineage>
        <taxon>Eukaryota</taxon>
        <taxon>Sar</taxon>
        <taxon>Alveolata</taxon>
        <taxon>Apicomplexa</taxon>
        <taxon>Aconoidasida</taxon>
        <taxon>Haemosporida</taxon>
        <taxon>Plasmodiidae</taxon>
        <taxon>Plasmodium</taxon>
        <taxon>Plasmodium (Haemamoeba)</taxon>
    </lineage>
</organism>
<dbReference type="AlphaFoldDB" id="A0A1J1GPI7"/>
<accession>A0A1J1GPI7</accession>
<dbReference type="RefSeq" id="XP_028527236.1">
    <property type="nucleotide sequence ID" value="XM_028670489.1"/>
</dbReference>
<dbReference type="Proteomes" id="UP000220797">
    <property type="component" value="Unassembled WGS sequence"/>
</dbReference>
<proteinExistence type="predicted"/>
<sequence>MEKNSQENVEDLIDGNIFNKKKDTNVENLSHESNKDTPGCSSTSRSVIYDTYIDYERSNMSPNKMLIEKCLTSQICDDKTFNQKENDINKEFFLDNFSFDLFTNNYDINNANDGEIMRSPGDLQDIQNELSDDLKDINLNFLEPIEGLKDSLDSLINRYVLDNSNDIQPEMSNSMEEIESNEAFEANCSNEEDINKKDENTSTCLINKSATDIYKYSDLKQFVHIFSHDSFKNEFSYISNEVIPRSENILSSIKIDYNDITKEFNKKIQSLKLLINEEIEKIDFNILLQMEKKHNNFPDIIDKKLLDSYDKYLLFKGNTYYSINKKVELVNIIKSSSEFYQKLLEQLIISEKTIFSLKKTIDNMNSIDIFSCDSVFLEERNSNSIMEVFKNTNNLITSIESSIKNGFIYKKKTMIDNIQSSLSKINVKLNRSLYAHSYTFLRYLNMMNFSKKDNDILIEHIFYFLNGENKMYVKFIENIMDKHNNKSSVKMTHDLLLIQIKHFSEMRDHTFSLFNLNTTDLKRITVDSETLRELRHILIKTEKLFGIAILKREVGNIISVLNSLKKMNFSRQKSISRKTNKILSAKMKLTLLTQLNNLKNILKKVKLNIKSIYSLNNVKLQILDIHSKVLRKLNQLTKIVSGIKMIEHSLDETNFNLKFFNGNKSHKSYIILSSLYYMKKAIDICNK</sequence>
<dbReference type="GeneID" id="39730331"/>
<dbReference type="VEuPathDB" id="PlasmoDB:PGAL8A_00180400"/>
<protein>
    <recommendedName>
        <fullName evidence="3">Fam-j protein</fullName>
    </recommendedName>
</protein>
<evidence type="ECO:0000313" key="2">
    <source>
        <dbReference type="Proteomes" id="UP000220797"/>
    </source>
</evidence>
<dbReference type="OrthoDB" id="10588517at2759"/>
<evidence type="ECO:0000313" key="1">
    <source>
        <dbReference type="EMBL" id="CRG94415.1"/>
    </source>
</evidence>
<gene>
    <name evidence="1" type="ORF">PGAL8A_00180400</name>
</gene>
<comment type="caution">
    <text evidence="1">The sequence shown here is derived from an EMBL/GenBank/DDBJ whole genome shotgun (WGS) entry which is preliminary data.</text>
</comment>
<name>A0A1J1GPI7_PLAGA</name>
<keyword evidence="2" id="KW-1185">Reference proteome</keyword>
<reference evidence="1" key="1">
    <citation type="submission" date="2015-04" db="EMBL/GenBank/DDBJ databases">
        <authorList>
            <consortium name="Pathogen Informatics"/>
        </authorList>
    </citation>
    <scope>NUCLEOTIDE SEQUENCE [LARGE SCALE GENOMIC DNA]</scope>
    <source>
        <strain evidence="1">8A</strain>
    </source>
</reference>